<evidence type="ECO:0000259" key="8">
    <source>
        <dbReference type="PROSITE" id="PS50853"/>
    </source>
</evidence>
<feature type="domain" description="Fibronectin type-III" evidence="8">
    <location>
        <begin position="534"/>
        <end position="626"/>
    </location>
</feature>
<dbReference type="InterPro" id="IPR003961">
    <property type="entry name" value="FN3_dom"/>
</dbReference>
<feature type="chain" id="PRO_5046358195" evidence="7">
    <location>
        <begin position="28"/>
        <end position="1252"/>
    </location>
</feature>
<feature type="signal peptide" evidence="7">
    <location>
        <begin position="1"/>
        <end position="27"/>
    </location>
</feature>
<evidence type="ECO:0000259" key="9">
    <source>
        <dbReference type="PROSITE" id="PS51272"/>
    </source>
</evidence>
<dbReference type="InterPro" id="IPR025883">
    <property type="entry name" value="Cadherin-like_domain"/>
</dbReference>
<reference evidence="10 11" key="1">
    <citation type="submission" date="2024-09" db="EMBL/GenBank/DDBJ databases">
        <authorList>
            <person name="Ruan L."/>
        </authorList>
    </citation>
    <scope>NUCLEOTIDE SEQUENCE [LARGE SCALE GENOMIC DNA]</scope>
    <source>
        <strain evidence="10 11">D33</strain>
    </source>
</reference>
<dbReference type="PROSITE" id="PS50853">
    <property type="entry name" value="FN3"/>
    <property type="match status" value="3"/>
</dbReference>
<dbReference type="Pfam" id="PF00395">
    <property type="entry name" value="SLH"/>
    <property type="match status" value="3"/>
</dbReference>
<feature type="domain" description="Fibronectin type-III" evidence="8">
    <location>
        <begin position="627"/>
        <end position="713"/>
    </location>
</feature>
<dbReference type="PANTHER" id="PTHR13817:SF73">
    <property type="entry name" value="FIBRONECTIN TYPE-III DOMAIN-CONTAINING PROTEIN"/>
    <property type="match status" value="1"/>
</dbReference>
<dbReference type="Pfam" id="PF03442">
    <property type="entry name" value="CBM_X2"/>
    <property type="match status" value="1"/>
</dbReference>
<feature type="domain" description="SLH" evidence="9">
    <location>
        <begin position="1128"/>
        <end position="1187"/>
    </location>
</feature>
<dbReference type="SMART" id="SM00060">
    <property type="entry name" value="FN3"/>
    <property type="match status" value="3"/>
</dbReference>
<feature type="compositionally biased region" description="Basic and acidic residues" evidence="6">
    <location>
        <begin position="809"/>
        <end position="823"/>
    </location>
</feature>
<dbReference type="InterPro" id="IPR013783">
    <property type="entry name" value="Ig-like_fold"/>
</dbReference>
<feature type="region of interest" description="Disordered" evidence="6">
    <location>
        <begin position="792"/>
        <end position="832"/>
    </location>
</feature>
<dbReference type="PANTHER" id="PTHR13817">
    <property type="entry name" value="TITIN"/>
    <property type="match status" value="1"/>
</dbReference>
<dbReference type="RefSeq" id="WP_375528506.1">
    <property type="nucleotide sequence ID" value="NZ_JBHILM010000049.1"/>
</dbReference>
<proteinExistence type="predicted"/>
<feature type="domain" description="Fibronectin type-III" evidence="8">
    <location>
        <begin position="715"/>
        <end position="807"/>
    </location>
</feature>
<dbReference type="InterPro" id="IPR001119">
    <property type="entry name" value="SLH_dom"/>
</dbReference>
<keyword evidence="3" id="KW-0136">Cellulose degradation</keyword>
<dbReference type="SUPFAM" id="SSF81296">
    <property type="entry name" value="E set domains"/>
    <property type="match status" value="1"/>
</dbReference>
<dbReference type="Gene3D" id="2.60.40.10">
    <property type="entry name" value="Immunoglobulins"/>
    <property type="match status" value="4"/>
</dbReference>
<protein>
    <submittedName>
        <fullName evidence="10">Cadherin-like beta sandwich domain-containing protein</fullName>
    </submittedName>
</protein>
<sequence length="1252" mass="130966">MKPARYFITCFTAFLLFISVFPWHAQAATSDGNADISTIYQGAGALSPAFSPSVTEYSVRMRSTEPNYYFAVATANPDATIEYSMNGGNWTPLMYYTSSGYLATNRGDNTLLIRVTSTDLTTTKTYTLHIYFPETNDADLSDLQAEQATLSPDFDPSETSYTANVPYTVDSISLTAVLDDPAATLTINGAAATSGTPSSSIPLNVGATVIPIRTLAADSNTTKTYTATIWRDSPGTTAELSNLAVPGHTLSPTFAASTTAYSLADVGYADSTLTVIPTTADAFASVQVRVNGGAYTAVGSDPLNLNVGDNQIEILATAQDGNTSKLYTLSVRRKNNEASLSGLAVSPGGLNESFTRGVFHYTMEDVGNETDTLTVQATLSDTAGASARINVNGGAYTTVTSGSSLDVPLSTGSNTITVVVTAEDENYSSTYTLLVNRLQNSTVEPDSATFDKYVVNTDAGHYRDVAVTLTNNHTLVAITHAGTALAPDSYTLSGDTVIFHKEYLATLGIGYQVFTFEMDGEIDPVFTLQVTDTTPPSLEYVVAGDGHASLTWTPLDGATGYNIYQGTASGVYDSPIASVSGAVYNYDVTGLANGTTYYFAVQAVNPGGDSAFSNEISATPQVSAPDVPVLQEPVAGDAQVDLKWTAVEGANGYKIYQSLNSGSYDTEIATVTRSVYQYSATGLRNGTTYYFVVKAANPGGDSSASNEVSAMPKTVPAAPTDVIAVAGDRQATVSFTAPAENGGSAVTGYEVTASPGNLIATGTASPITVTGLSNGTAYTFTVKAVNSAGKSGASAASNEVIPQAPASGTDDRDGGSRGDRHNSSDSAIASPVADKPAGAAVDVLLNGSAHKWGWSTTAQVNGRQVTTISLDQAKLAENLAEAPSGVVLTIASDSTSEVFIGELSGQIIKRLQEKQAVLRFKSRNAVYTLPAGQIDINAFLGQFGQSVKPEDITVQVQIAALTADQQQIVDQAAASGNFELAAPALNFTVRAVYGDNRTEVSAFSKYVEQAIALPRDTDSASVATAVAINPDGSVYPVPARLEMGDENNYAVVSSLSSSIYAIVRHTAQFQDVAGHWARASVNEMAARMVVNGVGDGQYAPDQDITRAEFAAILVRGLGLKQESDGNSFSDVKASAWYSAAIETAAAHDLISGYADGSFHPLDNITREQAMVMLDRAMTLTGLAVPLKSAETPLASFTDAGKVSDWAYNSMANGIQAGIVSGRTAAELAPQAFMTRAEVAVIVQRLLEKSGLI</sequence>
<comment type="caution">
    <text evidence="10">The sequence shown here is derived from an EMBL/GenBank/DDBJ whole genome shotgun (WGS) entry which is preliminary data.</text>
</comment>
<evidence type="ECO:0000313" key="11">
    <source>
        <dbReference type="Proteomes" id="UP001580407"/>
    </source>
</evidence>
<keyword evidence="11" id="KW-1185">Reference proteome</keyword>
<dbReference type="InterPro" id="IPR005102">
    <property type="entry name" value="Carbo-bd_X2"/>
</dbReference>
<dbReference type="CDD" id="cd00063">
    <property type="entry name" value="FN3"/>
    <property type="match status" value="3"/>
</dbReference>
<evidence type="ECO:0000256" key="7">
    <source>
        <dbReference type="SAM" id="SignalP"/>
    </source>
</evidence>
<dbReference type="PROSITE" id="PS51272">
    <property type="entry name" value="SLH"/>
    <property type="match status" value="3"/>
</dbReference>
<feature type="domain" description="SLH" evidence="9">
    <location>
        <begin position="1064"/>
        <end position="1127"/>
    </location>
</feature>
<evidence type="ECO:0000256" key="3">
    <source>
        <dbReference type="ARBA" id="ARBA00023001"/>
    </source>
</evidence>
<name>A0ABV5BGL0_9BACL</name>
<evidence type="ECO:0000313" key="10">
    <source>
        <dbReference type="EMBL" id="MFB5684841.1"/>
    </source>
</evidence>
<organism evidence="10 11">
    <name type="scientific">Paenibacillus terreus</name>
    <dbReference type="NCBI Taxonomy" id="1387834"/>
    <lineage>
        <taxon>Bacteria</taxon>
        <taxon>Bacillati</taxon>
        <taxon>Bacillota</taxon>
        <taxon>Bacilli</taxon>
        <taxon>Bacillales</taxon>
        <taxon>Paenibacillaceae</taxon>
        <taxon>Paenibacillus</taxon>
    </lineage>
</organism>
<evidence type="ECO:0000256" key="2">
    <source>
        <dbReference type="ARBA" id="ARBA00022737"/>
    </source>
</evidence>
<evidence type="ECO:0000256" key="1">
    <source>
        <dbReference type="ARBA" id="ARBA00022729"/>
    </source>
</evidence>
<keyword evidence="5" id="KW-0624">Polysaccharide degradation</keyword>
<evidence type="ECO:0000256" key="5">
    <source>
        <dbReference type="ARBA" id="ARBA00023326"/>
    </source>
</evidence>
<dbReference type="SUPFAM" id="SSF49265">
    <property type="entry name" value="Fibronectin type III"/>
    <property type="match status" value="2"/>
</dbReference>
<accession>A0ABV5BGL0</accession>
<evidence type="ECO:0000256" key="6">
    <source>
        <dbReference type="SAM" id="MobiDB-lite"/>
    </source>
</evidence>
<dbReference type="Proteomes" id="UP001580407">
    <property type="component" value="Unassembled WGS sequence"/>
</dbReference>
<dbReference type="Pfam" id="PF00041">
    <property type="entry name" value="fn3"/>
    <property type="match status" value="2"/>
</dbReference>
<keyword evidence="1 7" id="KW-0732">Signal</keyword>
<dbReference type="Pfam" id="PF12733">
    <property type="entry name" value="Cadherin-like"/>
    <property type="match status" value="4"/>
</dbReference>
<gene>
    <name evidence="10" type="ORF">ACE3NQ_28430</name>
</gene>
<dbReference type="InterPro" id="IPR014756">
    <property type="entry name" value="Ig_E-set"/>
</dbReference>
<dbReference type="InterPro" id="IPR036116">
    <property type="entry name" value="FN3_sf"/>
</dbReference>
<dbReference type="EMBL" id="JBHILM010000049">
    <property type="protein sequence ID" value="MFB5684841.1"/>
    <property type="molecule type" value="Genomic_DNA"/>
</dbReference>
<dbReference type="InterPro" id="IPR050964">
    <property type="entry name" value="Striated_Muscle_Regulatory"/>
</dbReference>
<keyword evidence="2" id="KW-0677">Repeat</keyword>
<feature type="domain" description="SLH" evidence="9">
    <location>
        <begin position="1193"/>
        <end position="1252"/>
    </location>
</feature>
<evidence type="ECO:0000256" key="4">
    <source>
        <dbReference type="ARBA" id="ARBA00023277"/>
    </source>
</evidence>
<keyword evidence="4" id="KW-0119">Carbohydrate metabolism</keyword>